<dbReference type="NCBIfam" id="NF005968">
    <property type="entry name" value="PRK08057.1-2"/>
    <property type="match status" value="1"/>
</dbReference>
<evidence type="ECO:0000256" key="3">
    <source>
        <dbReference type="ARBA" id="ARBA00023002"/>
    </source>
</evidence>
<dbReference type="EMBL" id="CP079105">
    <property type="protein sequence ID" value="QXQ15819.1"/>
    <property type="molecule type" value="Genomic_DNA"/>
</dbReference>
<accession>A0ABX8SD65</accession>
<dbReference type="EC" id="1.3.1.106" evidence="4"/>
<comment type="pathway">
    <text evidence="1">Cofactor biosynthesis; adenosylcobalamin biosynthesis.</text>
</comment>
<keyword evidence="2" id="KW-0169">Cobalamin biosynthesis</keyword>
<evidence type="ECO:0000313" key="4">
    <source>
        <dbReference type="EMBL" id="QXQ15819.1"/>
    </source>
</evidence>
<reference evidence="4" key="1">
    <citation type="submission" date="2021-07" db="EMBL/GenBank/DDBJ databases">
        <title>Candidatus Kaistella beijingensis sp. nov. isolated from a municipal wastewater treatment plant is involved in sludge foaming.</title>
        <authorList>
            <person name="Song Y."/>
            <person name="Liu S.-J."/>
        </authorList>
    </citation>
    <scope>NUCLEOTIDE SEQUENCE</scope>
    <source>
        <strain evidence="4">DSM 43998</strain>
    </source>
</reference>
<dbReference type="NCBIfam" id="TIGR00715">
    <property type="entry name" value="precor6x_red"/>
    <property type="match status" value="1"/>
</dbReference>
<dbReference type="PROSITE" id="PS51014">
    <property type="entry name" value="COBK_CBIJ"/>
    <property type="match status" value="1"/>
</dbReference>
<sequence>MRILLLGGSAEARELAGRMAGRPGYHVVSSLAGRVRDPQLPAGEVRVGGFGGVAGLRNWLRDNDIDVVVVATHPFAARITTNAIRAATDVRLPTLLVRRPAWVAQPGDRWESVASLTAAAARIADERVFLTIGRQGVAEFAGCAAAWFLIRAIDPPNGPLPAHAELLLERGPFTVEHDAELLVRHRIELLVSKNSGGPHAAGKLVAARAAGIPVLLVDRPPSPPGVTVVTDAAGAADWLAAQRGVQRA</sequence>
<dbReference type="GO" id="GO:0016491">
    <property type="term" value="F:oxidoreductase activity"/>
    <property type="evidence" value="ECO:0007669"/>
    <property type="project" value="UniProtKB-KW"/>
</dbReference>
<keyword evidence="5" id="KW-1185">Reference proteome</keyword>
<keyword evidence="3 4" id="KW-0560">Oxidoreductase</keyword>
<name>A0ABX8SD65_9ACTN</name>
<dbReference type="Proteomes" id="UP000887023">
    <property type="component" value="Chromosome"/>
</dbReference>
<dbReference type="PANTHER" id="PTHR36925">
    <property type="entry name" value="COBALT-PRECORRIN-6A REDUCTASE"/>
    <property type="match status" value="1"/>
</dbReference>
<evidence type="ECO:0000256" key="2">
    <source>
        <dbReference type="ARBA" id="ARBA00022573"/>
    </source>
</evidence>
<evidence type="ECO:0000313" key="5">
    <source>
        <dbReference type="Proteomes" id="UP000887023"/>
    </source>
</evidence>
<dbReference type="PANTHER" id="PTHR36925:SF1">
    <property type="entry name" value="COBALT-PRECORRIN-6A REDUCTASE"/>
    <property type="match status" value="1"/>
</dbReference>
<proteinExistence type="predicted"/>
<protein>
    <submittedName>
        <fullName evidence="4">Cobalt-precorrin-6A reductase</fullName>
        <ecNumber evidence="4">1.3.1.106</ecNumber>
    </submittedName>
</protein>
<evidence type="ECO:0000256" key="1">
    <source>
        <dbReference type="ARBA" id="ARBA00004953"/>
    </source>
</evidence>
<gene>
    <name evidence="4" type="ORF">KV203_09620</name>
</gene>
<organism evidence="4 5">
    <name type="scientific">Skermania pinensis</name>
    <dbReference type="NCBI Taxonomy" id="39122"/>
    <lineage>
        <taxon>Bacteria</taxon>
        <taxon>Bacillati</taxon>
        <taxon>Actinomycetota</taxon>
        <taxon>Actinomycetes</taxon>
        <taxon>Mycobacteriales</taxon>
        <taxon>Gordoniaceae</taxon>
        <taxon>Skermania</taxon>
    </lineage>
</organism>
<dbReference type="Pfam" id="PF02571">
    <property type="entry name" value="CbiJ"/>
    <property type="match status" value="1"/>
</dbReference>
<dbReference type="InterPro" id="IPR003723">
    <property type="entry name" value="Precorrin-6x_reduct"/>
</dbReference>